<evidence type="ECO:0000256" key="2">
    <source>
        <dbReference type="ARBA" id="ARBA00022692"/>
    </source>
</evidence>
<dbReference type="PANTHER" id="PTHR35529:SF2">
    <property type="entry name" value="SPORULATION PROTEIN YTAF-RELATED"/>
    <property type="match status" value="1"/>
</dbReference>
<evidence type="ECO:0000256" key="1">
    <source>
        <dbReference type="ARBA" id="ARBA00022475"/>
    </source>
</evidence>
<comment type="caution">
    <text evidence="6">The sequence shown here is derived from an EMBL/GenBank/DDBJ whole genome shotgun (WGS) entry which is preliminary data.</text>
</comment>
<dbReference type="Proteomes" id="UP000656813">
    <property type="component" value="Unassembled WGS sequence"/>
</dbReference>
<reference evidence="6" key="2">
    <citation type="submission" date="2020-09" db="EMBL/GenBank/DDBJ databases">
        <authorList>
            <person name="Sun Q."/>
            <person name="Zhou Y."/>
        </authorList>
    </citation>
    <scope>NUCLEOTIDE SEQUENCE</scope>
    <source>
        <strain evidence="6">CGMCC 1.12777</strain>
    </source>
</reference>
<feature type="transmembrane region" description="Helical" evidence="5">
    <location>
        <begin position="124"/>
        <end position="142"/>
    </location>
</feature>
<sequence>MHLFSAIFIGVVANIDNLIIGCSYGMKKTKIPWLSNIIIAAISMLFSLISLFAGHWISTYIQPHITNTIGGLLLLIIGALTVWSSFYERSKKSNQTQSPFLKVIYEPKDADLDQNHSISMKESLLLGTALAINSISTSFSVGLTSASIVSFVASIGLFSVLFISIGGVMGKSIQKRIKNMELYAPILSGVLLILIGLYEIIY</sequence>
<evidence type="ECO:0000256" key="4">
    <source>
        <dbReference type="ARBA" id="ARBA00023136"/>
    </source>
</evidence>
<keyword evidence="7" id="KW-1185">Reference proteome</keyword>
<organism evidence="6 7">
    <name type="scientific">Pullulanibacillus pueri</name>
    <dbReference type="NCBI Taxonomy" id="1437324"/>
    <lineage>
        <taxon>Bacteria</taxon>
        <taxon>Bacillati</taxon>
        <taxon>Bacillota</taxon>
        <taxon>Bacilli</taxon>
        <taxon>Bacillales</taxon>
        <taxon>Sporolactobacillaceae</taxon>
        <taxon>Pullulanibacillus</taxon>
    </lineage>
</organism>
<keyword evidence="1" id="KW-1003">Cell membrane</keyword>
<dbReference type="RefSeq" id="WP_188497769.1">
    <property type="nucleotide sequence ID" value="NZ_BMFV01000019.1"/>
</dbReference>
<name>A0A8J3EMR8_9BACL</name>
<feature type="transmembrane region" description="Helical" evidence="5">
    <location>
        <begin position="148"/>
        <end position="170"/>
    </location>
</feature>
<dbReference type="InterPro" id="IPR003810">
    <property type="entry name" value="Mntp/YtaF"/>
</dbReference>
<feature type="transmembrane region" description="Helical" evidence="5">
    <location>
        <begin position="69"/>
        <end position="87"/>
    </location>
</feature>
<dbReference type="AlphaFoldDB" id="A0A8J3EMR8"/>
<proteinExistence type="predicted"/>
<dbReference type="PANTHER" id="PTHR35529">
    <property type="entry name" value="MANGANESE EFFLUX PUMP MNTP-RELATED"/>
    <property type="match status" value="1"/>
</dbReference>
<feature type="transmembrane region" description="Helical" evidence="5">
    <location>
        <begin position="182"/>
        <end position="201"/>
    </location>
</feature>
<accession>A0A8J3EMR8</accession>
<evidence type="ECO:0000256" key="5">
    <source>
        <dbReference type="SAM" id="Phobius"/>
    </source>
</evidence>
<dbReference type="Pfam" id="PF02659">
    <property type="entry name" value="Mntp"/>
    <property type="match status" value="1"/>
</dbReference>
<dbReference type="EMBL" id="BMFV01000019">
    <property type="protein sequence ID" value="GGH83875.1"/>
    <property type="molecule type" value="Genomic_DNA"/>
</dbReference>
<keyword evidence="3 5" id="KW-1133">Transmembrane helix</keyword>
<evidence type="ECO:0000313" key="7">
    <source>
        <dbReference type="Proteomes" id="UP000656813"/>
    </source>
</evidence>
<keyword evidence="2 5" id="KW-0812">Transmembrane</keyword>
<feature type="transmembrane region" description="Helical" evidence="5">
    <location>
        <begin position="6"/>
        <end position="26"/>
    </location>
</feature>
<reference evidence="6" key="1">
    <citation type="journal article" date="2014" name="Int. J. Syst. Evol. Microbiol.">
        <title>Complete genome sequence of Corynebacterium casei LMG S-19264T (=DSM 44701T), isolated from a smear-ripened cheese.</title>
        <authorList>
            <consortium name="US DOE Joint Genome Institute (JGI-PGF)"/>
            <person name="Walter F."/>
            <person name="Albersmeier A."/>
            <person name="Kalinowski J."/>
            <person name="Ruckert C."/>
        </authorList>
    </citation>
    <scope>NUCLEOTIDE SEQUENCE</scope>
    <source>
        <strain evidence="6">CGMCC 1.12777</strain>
    </source>
</reference>
<evidence type="ECO:0000256" key="3">
    <source>
        <dbReference type="ARBA" id="ARBA00022989"/>
    </source>
</evidence>
<keyword evidence="4 5" id="KW-0472">Membrane</keyword>
<evidence type="ECO:0000313" key="6">
    <source>
        <dbReference type="EMBL" id="GGH83875.1"/>
    </source>
</evidence>
<gene>
    <name evidence="6" type="ORF">GCM10007096_25650</name>
</gene>
<feature type="transmembrane region" description="Helical" evidence="5">
    <location>
        <begin position="33"/>
        <end position="57"/>
    </location>
</feature>
<protein>
    <submittedName>
        <fullName evidence="6">Sporulation membrane protein YtaF</fullName>
    </submittedName>
</protein>